<organism evidence="1 2">
    <name type="scientific">Quercus suber</name>
    <name type="common">Cork oak</name>
    <dbReference type="NCBI Taxonomy" id="58331"/>
    <lineage>
        <taxon>Eukaryota</taxon>
        <taxon>Viridiplantae</taxon>
        <taxon>Streptophyta</taxon>
        <taxon>Embryophyta</taxon>
        <taxon>Tracheophyta</taxon>
        <taxon>Spermatophyta</taxon>
        <taxon>Magnoliopsida</taxon>
        <taxon>eudicotyledons</taxon>
        <taxon>Gunneridae</taxon>
        <taxon>Pentapetalae</taxon>
        <taxon>rosids</taxon>
        <taxon>fabids</taxon>
        <taxon>Fagales</taxon>
        <taxon>Fagaceae</taxon>
        <taxon>Quercus</taxon>
    </lineage>
</organism>
<protein>
    <submittedName>
        <fullName evidence="1">Uncharacterized protein</fullName>
    </submittedName>
</protein>
<reference evidence="1 2" key="1">
    <citation type="journal article" date="2018" name="Sci. Data">
        <title>The draft genome sequence of cork oak.</title>
        <authorList>
            <person name="Ramos A.M."/>
            <person name="Usie A."/>
            <person name="Barbosa P."/>
            <person name="Barros P.M."/>
            <person name="Capote T."/>
            <person name="Chaves I."/>
            <person name="Simoes F."/>
            <person name="Abreu I."/>
            <person name="Carrasquinho I."/>
            <person name="Faro C."/>
            <person name="Guimaraes J.B."/>
            <person name="Mendonca D."/>
            <person name="Nobrega F."/>
            <person name="Rodrigues L."/>
            <person name="Saibo N.J.M."/>
            <person name="Varela M.C."/>
            <person name="Egas C."/>
            <person name="Matos J."/>
            <person name="Miguel C.M."/>
            <person name="Oliveira M.M."/>
            <person name="Ricardo C.P."/>
            <person name="Goncalves S."/>
        </authorList>
    </citation>
    <scope>NUCLEOTIDE SEQUENCE [LARGE SCALE GENOMIC DNA]</scope>
    <source>
        <strain evidence="2">cv. HL8</strain>
    </source>
</reference>
<evidence type="ECO:0000313" key="2">
    <source>
        <dbReference type="Proteomes" id="UP000237347"/>
    </source>
</evidence>
<dbReference type="EMBL" id="PKMF04000229">
    <property type="protein sequence ID" value="KAK7841963.1"/>
    <property type="molecule type" value="Genomic_DNA"/>
</dbReference>
<accession>A0AAW0KU83</accession>
<dbReference type="Proteomes" id="UP000237347">
    <property type="component" value="Unassembled WGS sequence"/>
</dbReference>
<comment type="caution">
    <text evidence="1">The sequence shown here is derived from an EMBL/GenBank/DDBJ whole genome shotgun (WGS) entry which is preliminary data.</text>
</comment>
<name>A0AAW0KU83_QUESU</name>
<evidence type="ECO:0000313" key="1">
    <source>
        <dbReference type="EMBL" id="KAK7841963.1"/>
    </source>
</evidence>
<proteinExistence type="predicted"/>
<dbReference type="AlphaFoldDB" id="A0AAW0KU83"/>
<gene>
    <name evidence="1" type="ORF">CFP56_014438</name>
</gene>
<keyword evidence="2" id="KW-1185">Reference proteome</keyword>
<sequence>MEDQGIAFLAFKLSGSAHQKIGSSLISMVLPWEIQGVLVEEE</sequence>